<comment type="caution">
    <text evidence="1">The sequence shown here is derived from an EMBL/GenBank/DDBJ whole genome shotgun (WGS) entry which is preliminary data.</text>
</comment>
<dbReference type="Proteomes" id="UP000050277">
    <property type="component" value="Unassembled WGS sequence"/>
</dbReference>
<dbReference type="RefSeq" id="WP_054534337.1">
    <property type="nucleotide sequence ID" value="NZ_LGKP01000015.1"/>
</dbReference>
<dbReference type="OrthoDB" id="3454650at2"/>
<proteinExistence type="predicted"/>
<dbReference type="EMBL" id="LGKP01000015">
    <property type="protein sequence ID" value="KPL89008.1"/>
    <property type="molecule type" value="Genomic_DNA"/>
</dbReference>
<name>A0A0P6YY32_9CHLR</name>
<reference evidence="1 2" key="1">
    <citation type="submission" date="2015-07" db="EMBL/GenBank/DDBJ databases">
        <title>Whole genome sequence of Herpetosiphon geysericola DSM 7119.</title>
        <authorList>
            <person name="Hemp J."/>
            <person name="Ward L.M."/>
            <person name="Pace L.A."/>
            <person name="Fischer W.W."/>
        </authorList>
    </citation>
    <scope>NUCLEOTIDE SEQUENCE [LARGE SCALE GENOMIC DNA]</scope>
    <source>
        <strain evidence="1 2">DSM 7119</strain>
    </source>
</reference>
<dbReference type="InterPro" id="IPR011043">
    <property type="entry name" value="Gal_Oxase/kelch_b-propeller"/>
</dbReference>
<evidence type="ECO:0000313" key="1">
    <source>
        <dbReference type="EMBL" id="KPL89008.1"/>
    </source>
</evidence>
<evidence type="ECO:0000313" key="2">
    <source>
        <dbReference type="Proteomes" id="UP000050277"/>
    </source>
</evidence>
<dbReference type="AlphaFoldDB" id="A0A0P6YY32"/>
<protein>
    <submittedName>
        <fullName evidence="1">Uncharacterized protein</fullName>
    </submittedName>
</protein>
<keyword evidence="2" id="KW-1185">Reference proteome</keyword>
<sequence>MRRGLKFIMVLLVVSMGILPDSRSHGALALNTEADGAAAMVATVPVAFVEGTWNPTINTPDMKINSMAVANERVYIIAWVDGSNPQPEALRAWNPLTQEWTLLQANTASNRWTKLQTGRDGRLYALHTIYGSSGTIPQRRVATYNGSAWVDVTPVAPLPSNSFNSYIALSNTEIYMIDNNRSLLIWNGTTWTIKQTHEDGPGIEGIADLQHCGDGIYFTYVEAMQVNEHVVTTLEELRKYSPATGTFSVSGGRMHMAICEGANRYSFYREKIHFELANTPTRIFATSYATGSTRPWVFAMVRIGGYIYVTGSFDTVDGVKTGDVARWNGSRWEGLGPEFSSDRISADAIVGLGHQVYVAGFYLESGTGDGPHIAAWAPTMPYTTYNPLVSHKP</sequence>
<dbReference type="SUPFAM" id="SSF50965">
    <property type="entry name" value="Galactose oxidase, central domain"/>
    <property type="match status" value="1"/>
</dbReference>
<gene>
    <name evidence="1" type="ORF">SE18_10200</name>
</gene>
<accession>A0A0P6YY32</accession>
<organism evidence="1 2">
    <name type="scientific">Herpetosiphon geysericola</name>
    <dbReference type="NCBI Taxonomy" id="70996"/>
    <lineage>
        <taxon>Bacteria</taxon>
        <taxon>Bacillati</taxon>
        <taxon>Chloroflexota</taxon>
        <taxon>Chloroflexia</taxon>
        <taxon>Herpetosiphonales</taxon>
        <taxon>Herpetosiphonaceae</taxon>
        <taxon>Herpetosiphon</taxon>
    </lineage>
</organism>